<name>A0A1H8AX78_9BACL</name>
<dbReference type="STRING" id="1173111.SAMN05444955_101348"/>
<keyword evidence="3" id="KW-0489">Methyltransferase</keyword>
<evidence type="ECO:0000313" key="3">
    <source>
        <dbReference type="EMBL" id="SEM74107.1"/>
    </source>
</evidence>
<dbReference type="EMBL" id="FOCQ01000001">
    <property type="protein sequence ID" value="SEM74107.1"/>
    <property type="molecule type" value="Genomic_DNA"/>
</dbReference>
<keyword evidence="1" id="KW-0808">Transferase</keyword>
<keyword evidence="4" id="KW-1185">Reference proteome</keyword>
<dbReference type="RefSeq" id="WP_089964650.1">
    <property type="nucleotide sequence ID" value="NZ_FOCQ01000001.1"/>
</dbReference>
<sequence>MDNRWNKAVYKLWSPLYDLFFNAGMFLDAREKVFEDIEFESGQKTLLVGVGTGADLPFMINHDMKITAIDLSTDMLYKARQKFCSSNITFLEMDAQSLAFPSNSFDTVIANLILSVVPDPIRCMKEIIRVTRQGGQIIIFDKFVPSNQTLSIFKRMIRPIVAVLGTDIGRRFENIVMPVRNYVSIEADLPVLFNGMYRKILLRKKAMP</sequence>
<reference evidence="3 4" key="1">
    <citation type="submission" date="2016-10" db="EMBL/GenBank/DDBJ databases">
        <authorList>
            <person name="de Groot N.N."/>
        </authorList>
    </citation>
    <scope>NUCLEOTIDE SEQUENCE [LARGE SCALE GENOMIC DNA]</scope>
    <source>
        <strain evidence="3 4">DSM 46701</strain>
    </source>
</reference>
<dbReference type="AlphaFoldDB" id="A0A1H8AX78"/>
<dbReference type="PANTHER" id="PTHR44068">
    <property type="entry name" value="ZGC:194242"/>
    <property type="match status" value="1"/>
</dbReference>
<dbReference type="InterPro" id="IPR013216">
    <property type="entry name" value="Methyltransf_11"/>
</dbReference>
<dbReference type="InterPro" id="IPR029063">
    <property type="entry name" value="SAM-dependent_MTases_sf"/>
</dbReference>
<dbReference type="InterPro" id="IPR050447">
    <property type="entry name" value="Erg6_SMT_methyltransf"/>
</dbReference>
<dbReference type="Gene3D" id="3.40.50.150">
    <property type="entry name" value="Vaccinia Virus protein VP39"/>
    <property type="match status" value="1"/>
</dbReference>
<dbReference type="PANTHER" id="PTHR44068:SF11">
    <property type="entry name" value="GERANYL DIPHOSPHATE 2-C-METHYLTRANSFERASE"/>
    <property type="match status" value="1"/>
</dbReference>
<dbReference type="Pfam" id="PF08241">
    <property type="entry name" value="Methyltransf_11"/>
    <property type="match status" value="1"/>
</dbReference>
<accession>A0A1H8AX78</accession>
<dbReference type="Proteomes" id="UP000199695">
    <property type="component" value="Unassembled WGS sequence"/>
</dbReference>
<evidence type="ECO:0000256" key="1">
    <source>
        <dbReference type="ARBA" id="ARBA00022679"/>
    </source>
</evidence>
<protein>
    <submittedName>
        <fullName evidence="3">Ubiquinone/menaquinone biosynthesis C-methylase UbiE</fullName>
    </submittedName>
</protein>
<dbReference type="CDD" id="cd02440">
    <property type="entry name" value="AdoMet_MTases"/>
    <property type="match status" value="1"/>
</dbReference>
<proteinExistence type="predicted"/>
<dbReference type="GO" id="GO:0008757">
    <property type="term" value="F:S-adenosylmethionine-dependent methyltransferase activity"/>
    <property type="evidence" value="ECO:0007669"/>
    <property type="project" value="InterPro"/>
</dbReference>
<gene>
    <name evidence="3" type="ORF">SAMN05444955_101348</name>
</gene>
<evidence type="ECO:0000259" key="2">
    <source>
        <dbReference type="Pfam" id="PF08241"/>
    </source>
</evidence>
<dbReference type="SUPFAM" id="SSF53335">
    <property type="entry name" value="S-adenosyl-L-methionine-dependent methyltransferases"/>
    <property type="match status" value="1"/>
</dbReference>
<evidence type="ECO:0000313" key="4">
    <source>
        <dbReference type="Proteomes" id="UP000199695"/>
    </source>
</evidence>
<keyword evidence="3" id="KW-0830">Ubiquinone</keyword>
<feature type="domain" description="Methyltransferase type 11" evidence="2">
    <location>
        <begin position="47"/>
        <end position="139"/>
    </location>
</feature>
<dbReference type="GO" id="GO:0032259">
    <property type="term" value="P:methylation"/>
    <property type="evidence" value="ECO:0007669"/>
    <property type="project" value="UniProtKB-KW"/>
</dbReference>
<organism evidence="3 4">
    <name type="scientific">Lihuaxuella thermophila</name>
    <dbReference type="NCBI Taxonomy" id="1173111"/>
    <lineage>
        <taxon>Bacteria</taxon>
        <taxon>Bacillati</taxon>
        <taxon>Bacillota</taxon>
        <taxon>Bacilli</taxon>
        <taxon>Bacillales</taxon>
        <taxon>Thermoactinomycetaceae</taxon>
        <taxon>Lihuaxuella</taxon>
    </lineage>
</organism>
<dbReference type="OrthoDB" id="323463at2"/>